<evidence type="ECO:0000313" key="1">
    <source>
        <dbReference type="EMBL" id="TKW21917.1"/>
    </source>
</evidence>
<evidence type="ECO:0000313" key="2">
    <source>
        <dbReference type="Proteomes" id="UP000298652"/>
    </source>
</evidence>
<dbReference type="Gramene" id="TKW21917">
    <property type="protein sequence ID" value="TKW21917"/>
    <property type="gene ID" value="SEVIR_4G152801v2"/>
</dbReference>
<dbReference type="AlphaFoldDB" id="A0A4U6VD39"/>
<reference evidence="1" key="1">
    <citation type="submission" date="2019-03" db="EMBL/GenBank/DDBJ databases">
        <title>WGS assembly of Setaria viridis.</title>
        <authorList>
            <person name="Huang P."/>
            <person name="Jenkins J."/>
            <person name="Grimwood J."/>
            <person name="Barry K."/>
            <person name="Healey A."/>
            <person name="Mamidi S."/>
            <person name="Sreedasyam A."/>
            <person name="Shu S."/>
            <person name="Feldman M."/>
            <person name="Wu J."/>
            <person name="Yu Y."/>
            <person name="Chen C."/>
            <person name="Johnson J."/>
            <person name="Rokhsar D."/>
            <person name="Baxter I."/>
            <person name="Schmutz J."/>
            <person name="Brutnell T."/>
            <person name="Kellogg E."/>
        </authorList>
    </citation>
    <scope>NUCLEOTIDE SEQUENCE [LARGE SCALE GENOMIC DNA]</scope>
</reference>
<keyword evidence="2" id="KW-1185">Reference proteome</keyword>
<proteinExistence type="predicted"/>
<name>A0A4U6VD39_SETVI</name>
<accession>A0A4U6VD39</accession>
<gene>
    <name evidence="1" type="ORF">SEVIR_4G152801v2</name>
</gene>
<protein>
    <submittedName>
        <fullName evidence="1">Uncharacterized protein</fullName>
    </submittedName>
</protein>
<sequence>MLLKLKSYLILQAAVLLLQRRVTQRYSVSFTYLA</sequence>
<organism evidence="1 2">
    <name type="scientific">Setaria viridis</name>
    <name type="common">Green bristlegrass</name>
    <name type="synonym">Setaria italica subsp. viridis</name>
    <dbReference type="NCBI Taxonomy" id="4556"/>
    <lineage>
        <taxon>Eukaryota</taxon>
        <taxon>Viridiplantae</taxon>
        <taxon>Streptophyta</taxon>
        <taxon>Embryophyta</taxon>
        <taxon>Tracheophyta</taxon>
        <taxon>Spermatophyta</taxon>
        <taxon>Magnoliopsida</taxon>
        <taxon>Liliopsida</taxon>
        <taxon>Poales</taxon>
        <taxon>Poaceae</taxon>
        <taxon>PACMAD clade</taxon>
        <taxon>Panicoideae</taxon>
        <taxon>Panicodae</taxon>
        <taxon>Paniceae</taxon>
        <taxon>Cenchrinae</taxon>
        <taxon>Setaria</taxon>
    </lineage>
</organism>
<dbReference type="EMBL" id="CM016555">
    <property type="protein sequence ID" value="TKW21917.1"/>
    <property type="molecule type" value="Genomic_DNA"/>
</dbReference>
<dbReference type="Proteomes" id="UP000298652">
    <property type="component" value="Chromosome 4"/>
</dbReference>